<protein>
    <submittedName>
        <fullName evidence="2">Uncharacterized protein</fullName>
    </submittedName>
</protein>
<feature type="region of interest" description="Disordered" evidence="1">
    <location>
        <begin position="270"/>
        <end position="319"/>
    </location>
</feature>
<reference evidence="2" key="1">
    <citation type="submission" date="2021-02" db="EMBL/GenBank/DDBJ databases">
        <authorList>
            <person name="Nowell W R."/>
        </authorList>
    </citation>
    <scope>NUCLEOTIDE SEQUENCE</scope>
</reference>
<dbReference type="Proteomes" id="UP000663882">
    <property type="component" value="Unassembled WGS sequence"/>
</dbReference>
<evidence type="ECO:0000256" key="1">
    <source>
        <dbReference type="SAM" id="MobiDB-lite"/>
    </source>
</evidence>
<name>A0A815CW79_9BILA</name>
<proteinExistence type="predicted"/>
<evidence type="ECO:0000313" key="4">
    <source>
        <dbReference type="Proteomes" id="UP000663882"/>
    </source>
</evidence>
<comment type="caution">
    <text evidence="2">The sequence shown here is derived from an EMBL/GenBank/DDBJ whole genome shotgun (WGS) entry which is preliminary data.</text>
</comment>
<accession>A0A815CW79</accession>
<feature type="compositionally biased region" description="Low complexity" evidence="1">
    <location>
        <begin position="270"/>
        <end position="280"/>
    </location>
</feature>
<feature type="compositionally biased region" description="Polar residues" evidence="1">
    <location>
        <begin position="308"/>
        <end position="319"/>
    </location>
</feature>
<dbReference type="GO" id="GO:0019902">
    <property type="term" value="F:phosphatase binding"/>
    <property type="evidence" value="ECO:0007669"/>
    <property type="project" value="InterPro"/>
</dbReference>
<organism evidence="2 4">
    <name type="scientific">Rotaria sordida</name>
    <dbReference type="NCBI Taxonomy" id="392033"/>
    <lineage>
        <taxon>Eukaryota</taxon>
        <taxon>Metazoa</taxon>
        <taxon>Spiralia</taxon>
        <taxon>Gnathifera</taxon>
        <taxon>Rotifera</taxon>
        <taxon>Eurotatoria</taxon>
        <taxon>Bdelloidea</taxon>
        <taxon>Philodinida</taxon>
        <taxon>Philodinidae</taxon>
        <taxon>Rotaria</taxon>
    </lineage>
</organism>
<dbReference type="OrthoDB" id="6724830at2759"/>
<sequence length="453" mass="51766">MEVMIILLIQTIGKFANPQSPWRWDDQKNTLVHDRDVTAEKADINAETASEKIDLWNLPPGRRPLVYEKYPLEISKDKTVVSIEDIIHIALNMVSDTYFVPEKFADFVKRPELEDFFLYLINYFYWYFEYNESQVVTNPLCVEFNSEERGRISNAEGHMNTALLFVAQKYSNIVLGTGLKQFHHFYWIEGNDGDPLTKKRDIIPYSGRVSRTLIDRGYAELLIIFATFVVWITFERKQFELIRAEIGRIIRTNAFPNPTYSTIQIRTRSTRSTTSDFSMSGNNENPSSHMTMMSERKSTGASRKSIRSQKTIATASTDMSRTSSTLNQLSESLLNNKIFFSIDTSSKSGTKRQPFQRLLTQRSPVVVTLLPTARDQSAWLFSRRHGKNDIPPKNPRMIPENQFQIRHEVGVLGQPIDTLTLIVGGDTPVGNTSASQLSHVDINRRSSGIDNGM</sequence>
<dbReference type="Pfam" id="PF14895">
    <property type="entry name" value="PPPI_inhib"/>
    <property type="match status" value="1"/>
</dbReference>
<dbReference type="Proteomes" id="UP000663889">
    <property type="component" value="Unassembled WGS sequence"/>
</dbReference>
<feature type="compositionally biased region" description="Polar residues" evidence="1">
    <location>
        <begin position="281"/>
        <end position="291"/>
    </location>
</feature>
<dbReference type="PANTHER" id="PTHR21055:SF3">
    <property type="entry name" value="PROTEIN PHOSPHATASE 1 REGULATORY SUBUNIT 36"/>
    <property type="match status" value="1"/>
</dbReference>
<dbReference type="AlphaFoldDB" id="A0A815CW79"/>
<dbReference type="EMBL" id="CAJNOU010002726">
    <property type="protein sequence ID" value="CAF1344482.1"/>
    <property type="molecule type" value="Genomic_DNA"/>
</dbReference>
<evidence type="ECO:0000313" key="3">
    <source>
        <dbReference type="EMBL" id="CAF1344482.1"/>
    </source>
</evidence>
<evidence type="ECO:0000313" key="2">
    <source>
        <dbReference type="EMBL" id="CAF1292652.1"/>
    </source>
</evidence>
<gene>
    <name evidence="2" type="ORF">RFH988_LOCUS29301</name>
    <name evidence="3" type="ORF">SEV965_LOCUS28523</name>
</gene>
<dbReference type="EMBL" id="CAJNOO010002727">
    <property type="protein sequence ID" value="CAF1292652.1"/>
    <property type="molecule type" value="Genomic_DNA"/>
</dbReference>
<dbReference type="InterPro" id="IPR026142">
    <property type="entry name" value="Pro_pase_1_reg_su_36"/>
</dbReference>
<dbReference type="PANTHER" id="PTHR21055">
    <property type="entry name" value="PROTEIN PHOSPHATASE 1 REGULATORY SUBUNIT 36"/>
    <property type="match status" value="1"/>
</dbReference>